<feature type="compositionally biased region" description="Low complexity" evidence="2">
    <location>
        <begin position="919"/>
        <end position="940"/>
    </location>
</feature>
<feature type="repeat" description="ANK" evidence="1">
    <location>
        <begin position="294"/>
        <end position="326"/>
    </location>
</feature>
<reference evidence="4 5" key="1">
    <citation type="submission" date="2015-12" db="EMBL/GenBank/DDBJ databases">
        <title>The genome of Folsomia candida.</title>
        <authorList>
            <person name="Faddeeva A."/>
            <person name="Derks M.F."/>
            <person name="Anvar Y."/>
            <person name="Smit S."/>
            <person name="Van Straalen N."/>
            <person name="Roelofs D."/>
        </authorList>
    </citation>
    <scope>NUCLEOTIDE SEQUENCE [LARGE SCALE GENOMIC DNA]</scope>
    <source>
        <strain evidence="4 5">VU population</strain>
        <tissue evidence="4">Whole body</tissue>
    </source>
</reference>
<keyword evidence="5" id="KW-1185">Reference proteome</keyword>
<feature type="compositionally biased region" description="Low complexity" evidence="2">
    <location>
        <begin position="374"/>
        <end position="384"/>
    </location>
</feature>
<feature type="compositionally biased region" description="Basic and acidic residues" evidence="2">
    <location>
        <begin position="726"/>
        <end position="735"/>
    </location>
</feature>
<feature type="region of interest" description="Disordered" evidence="2">
    <location>
        <begin position="353"/>
        <end position="388"/>
    </location>
</feature>
<evidence type="ECO:0000259" key="3">
    <source>
        <dbReference type="Pfam" id="PF13843"/>
    </source>
</evidence>
<evidence type="ECO:0000313" key="4">
    <source>
        <dbReference type="EMBL" id="OXA58294.1"/>
    </source>
</evidence>
<comment type="caution">
    <text evidence="4">The sequence shown here is derived from an EMBL/GenBank/DDBJ whole genome shotgun (WGS) entry which is preliminary data.</text>
</comment>
<proteinExistence type="predicted"/>
<dbReference type="OrthoDB" id="10261302at2759"/>
<dbReference type="Pfam" id="PF12796">
    <property type="entry name" value="Ank_2"/>
    <property type="match status" value="1"/>
</dbReference>
<feature type="region of interest" description="Disordered" evidence="2">
    <location>
        <begin position="964"/>
        <end position="1010"/>
    </location>
</feature>
<feature type="compositionally biased region" description="Pro residues" evidence="2">
    <location>
        <begin position="813"/>
        <end position="822"/>
    </location>
</feature>
<organism evidence="4 5">
    <name type="scientific">Folsomia candida</name>
    <name type="common">Springtail</name>
    <dbReference type="NCBI Taxonomy" id="158441"/>
    <lineage>
        <taxon>Eukaryota</taxon>
        <taxon>Metazoa</taxon>
        <taxon>Ecdysozoa</taxon>
        <taxon>Arthropoda</taxon>
        <taxon>Hexapoda</taxon>
        <taxon>Collembola</taxon>
        <taxon>Entomobryomorpha</taxon>
        <taxon>Isotomoidea</taxon>
        <taxon>Isotomidae</taxon>
        <taxon>Proisotominae</taxon>
        <taxon>Folsomia</taxon>
    </lineage>
</organism>
<dbReference type="PROSITE" id="PS50297">
    <property type="entry name" value="ANK_REP_REGION"/>
    <property type="match status" value="2"/>
</dbReference>
<dbReference type="SMART" id="SM00248">
    <property type="entry name" value="ANK"/>
    <property type="match status" value="3"/>
</dbReference>
<dbReference type="InterPro" id="IPR029526">
    <property type="entry name" value="PGBD"/>
</dbReference>
<dbReference type="PROSITE" id="PS50088">
    <property type="entry name" value="ANK_REPEAT"/>
    <property type="match status" value="2"/>
</dbReference>
<feature type="region of interest" description="Disordered" evidence="2">
    <location>
        <begin position="876"/>
        <end position="940"/>
    </location>
</feature>
<feature type="compositionally biased region" description="Basic and acidic residues" evidence="2">
    <location>
        <begin position="785"/>
        <end position="794"/>
    </location>
</feature>
<feature type="compositionally biased region" description="Pro residues" evidence="2">
    <location>
        <begin position="693"/>
        <end position="705"/>
    </location>
</feature>
<feature type="region of interest" description="Disordered" evidence="2">
    <location>
        <begin position="656"/>
        <end position="752"/>
    </location>
</feature>
<evidence type="ECO:0000256" key="2">
    <source>
        <dbReference type="SAM" id="MobiDB-lite"/>
    </source>
</evidence>
<sequence length="1143" mass="125636">MSQIIFTQSEEIVDEHPQLHTPSWVEETYLETQYEMGEENIDDEAILEFEAVDEEDEKPLIETDGIEWDGDHEYFFPEAEDFQESVFVRDPEVNDASSPYFILRRFLTEEIIQEIIYQTNLYARQTNIPKWTNLSVQEFWVFFALNILMGVVRKPTLQDYWSTNSLIATYSFGDSMSRDRFLQILRALHFVNLEDPELNQTDRFHKLGSILSRILANFKNFVNPGEFLTLDEELMPYKGRLSIRQYNSKKRGSVDACCGADGLRPIHIAATQGHIQALRFLSSAGACLQRSDALQRTALHHAASAGQLRAVRWLLRHGAKILLDKRGRSPIQVAADHDYMEIVNVLAKHATSSPLPSVINSSNNDSTDNDNCESQTSRRSTTQTSEKDTTSDFITGIVDDYSFSDASNHNLRNHHQQHKPFSHLHVERENPDKITSSSPGDCASSSGNSSLSASTSAPSLSPSSSSAVSCGCSTSDETTLVKSDVSDTFTLADYQTSGTYGSTNSLIGASPNPFYLHPPSVATPTSPVTLDFGNSGAAEVGKGILKKSNHKRQGSTVTLASSSPFFLHPPENLVSETQKVVVGKGITIMAPAPVNSSHSHHHHFADPCNESTPKLKVGLAESSSSSSTSSPPQTPPAGSKTGMSTTISECISKFQTEKSSCKRESPNGLVSNNNRVPGGDTTKLKNQVNANNMPPPPPPPPPMPPLHTQSDTTPKQLSCPLPNIPKESEMNKSAEPEPENDYEDIEELTNGKIIDFEQTRKLLRSVSSPPLVNENSSNGHGGGTSEEKSCEESSQHVPLTPTKPSVNPGKVPFIPPHFPTPPQDALIKPSEYLRSIQNKSKSSQGTLLGGNHGNTKQQNSARVEETMKALGVVIPSDNSSGLLSVPEETNAEDEFEEINPERINGFVKMNRESNGSTATSDTIDENNNTTNGNSSSASVASTNKIGCGMIKAEELMKVHLRKTPMSRTKSAPPLGRVIPDADESDASSTCGRGGQQQHQENGHEPLKRTSTMSPTACIMGGGDTVSKADVIAELAESSSVGGVREWKEELKRRQKEQEKAVQKEIEQLYQPVNFVSEVPSTDMTGVPIPDWKRQMMARKAAERARKEAEEVRRMEVEKNRLASIPMWRRQLLQRRESDAKYAQ</sequence>
<dbReference type="STRING" id="158441.A0A226EMN5"/>
<gene>
    <name evidence="4" type="ORF">Fcan01_07834</name>
</gene>
<feature type="region of interest" description="Disordered" evidence="2">
    <location>
        <begin position="592"/>
        <end position="644"/>
    </location>
</feature>
<feature type="region of interest" description="Disordered" evidence="2">
    <location>
        <begin position="426"/>
        <end position="468"/>
    </location>
</feature>
<dbReference type="InterPro" id="IPR002110">
    <property type="entry name" value="Ankyrin_rpt"/>
</dbReference>
<feature type="domain" description="PiggyBac transposable element-derived protein" evidence="3">
    <location>
        <begin position="98"/>
        <end position="252"/>
    </location>
</feature>
<feature type="compositionally biased region" description="Polar residues" evidence="2">
    <location>
        <begin position="707"/>
        <end position="716"/>
    </location>
</feature>
<feature type="compositionally biased region" description="Basic and acidic residues" evidence="2">
    <location>
        <begin position="656"/>
        <end position="665"/>
    </location>
</feature>
<dbReference type="Proteomes" id="UP000198287">
    <property type="component" value="Unassembled WGS sequence"/>
</dbReference>
<feature type="compositionally biased region" description="Low complexity" evidence="2">
    <location>
        <begin position="622"/>
        <end position="631"/>
    </location>
</feature>
<dbReference type="PANTHER" id="PTHR46599:SF3">
    <property type="entry name" value="PIGGYBAC TRANSPOSABLE ELEMENT-DERIVED PROTEIN 4"/>
    <property type="match status" value="1"/>
</dbReference>
<name>A0A226EMN5_FOLCA</name>
<accession>A0A226EMN5</accession>
<dbReference type="AlphaFoldDB" id="A0A226EMN5"/>
<dbReference type="Gene3D" id="1.25.40.20">
    <property type="entry name" value="Ankyrin repeat-containing domain"/>
    <property type="match status" value="1"/>
</dbReference>
<dbReference type="Pfam" id="PF13843">
    <property type="entry name" value="DDE_Tnp_1_7"/>
    <property type="match status" value="1"/>
</dbReference>
<keyword evidence="1" id="KW-0040">ANK repeat</keyword>
<evidence type="ECO:0000256" key="1">
    <source>
        <dbReference type="PROSITE-ProRule" id="PRU00023"/>
    </source>
</evidence>
<feature type="compositionally biased region" description="Acidic residues" evidence="2">
    <location>
        <begin position="889"/>
        <end position="898"/>
    </location>
</feature>
<dbReference type="SUPFAM" id="SSF48403">
    <property type="entry name" value="Ankyrin repeat"/>
    <property type="match status" value="1"/>
</dbReference>
<dbReference type="PANTHER" id="PTHR46599">
    <property type="entry name" value="PIGGYBAC TRANSPOSABLE ELEMENT-DERIVED PROTEIN 4"/>
    <property type="match status" value="1"/>
</dbReference>
<feature type="compositionally biased region" description="Polar residues" evidence="2">
    <location>
        <begin position="765"/>
        <end position="778"/>
    </location>
</feature>
<evidence type="ECO:0000313" key="5">
    <source>
        <dbReference type="Proteomes" id="UP000198287"/>
    </source>
</evidence>
<feature type="region of interest" description="Disordered" evidence="2">
    <location>
        <begin position="765"/>
        <end position="863"/>
    </location>
</feature>
<feature type="compositionally biased region" description="Polar residues" evidence="2">
    <location>
        <begin position="835"/>
        <end position="846"/>
    </location>
</feature>
<feature type="compositionally biased region" description="Low complexity" evidence="2">
    <location>
        <begin position="435"/>
        <end position="468"/>
    </location>
</feature>
<feature type="compositionally biased region" description="Acidic residues" evidence="2">
    <location>
        <begin position="736"/>
        <end position="747"/>
    </location>
</feature>
<dbReference type="InterPro" id="IPR036770">
    <property type="entry name" value="Ankyrin_rpt-contain_sf"/>
</dbReference>
<dbReference type="OMA" id="DIYLMRE"/>
<dbReference type="EMBL" id="LNIX01000003">
    <property type="protein sequence ID" value="OXA58294.1"/>
    <property type="molecule type" value="Genomic_DNA"/>
</dbReference>
<protein>
    <submittedName>
        <fullName evidence="4">PiggyBac transposable element-derived protein 4</fullName>
    </submittedName>
</protein>
<feature type="repeat" description="ANK" evidence="1">
    <location>
        <begin position="261"/>
        <end position="293"/>
    </location>
</feature>